<evidence type="ECO:0000256" key="1">
    <source>
        <dbReference type="ARBA" id="ARBA00004651"/>
    </source>
</evidence>
<feature type="transmembrane region" description="Helical" evidence="11">
    <location>
        <begin position="20"/>
        <end position="40"/>
    </location>
</feature>
<gene>
    <name evidence="13" type="ORF">ABID28_000488</name>
</gene>
<dbReference type="NCBIfam" id="TIGR01007">
    <property type="entry name" value="eps_fam"/>
    <property type="match status" value="1"/>
</dbReference>
<evidence type="ECO:0000256" key="11">
    <source>
        <dbReference type="SAM" id="Phobius"/>
    </source>
</evidence>
<reference evidence="13 14" key="1">
    <citation type="submission" date="2024-06" db="EMBL/GenBank/DDBJ databases">
        <title>Genomic Encyclopedia of Type Strains, Phase IV (KMG-IV): sequencing the most valuable type-strain genomes for metagenomic binning, comparative biology and taxonomic classification.</title>
        <authorList>
            <person name="Goeker M."/>
        </authorList>
    </citation>
    <scope>NUCLEOTIDE SEQUENCE [LARGE SCALE GENOMIC DNA]</scope>
    <source>
        <strain evidence="13 14">DSM 28302</strain>
    </source>
</reference>
<keyword evidence="9 11" id="KW-0472">Membrane</keyword>
<dbReference type="Gene3D" id="3.40.50.300">
    <property type="entry name" value="P-loop containing nucleotide triphosphate hydrolases"/>
    <property type="match status" value="1"/>
</dbReference>
<comment type="function">
    <text evidence="10">Required for CpsD phosphorylation. Involved in the regulation of capsular polysaccharide biosynthesis. May be part of a complex that directs the coordinated polymerization and export to the cell surface of the capsular polysaccharide.</text>
</comment>
<evidence type="ECO:0000256" key="3">
    <source>
        <dbReference type="ARBA" id="ARBA00020739"/>
    </source>
</evidence>
<keyword evidence="4" id="KW-1003">Cell membrane</keyword>
<protein>
    <recommendedName>
        <fullName evidence="3">Capsular polysaccharide biosynthesis protein CpsC</fullName>
    </recommendedName>
</protein>
<comment type="similarity">
    <text evidence="2">Belongs to the CpsC/CapA family.</text>
</comment>
<keyword evidence="7" id="KW-0067">ATP-binding</keyword>
<evidence type="ECO:0000256" key="7">
    <source>
        <dbReference type="ARBA" id="ARBA00022840"/>
    </source>
</evidence>
<keyword evidence="6" id="KW-0547">Nucleotide-binding</keyword>
<proteinExistence type="inferred from homology"/>
<dbReference type="Pfam" id="PF09140">
    <property type="entry name" value="MipZ"/>
    <property type="match status" value="1"/>
</dbReference>
<dbReference type="Pfam" id="PF02706">
    <property type="entry name" value="Wzz"/>
    <property type="match status" value="1"/>
</dbReference>
<dbReference type="PANTHER" id="PTHR32309:SF31">
    <property type="entry name" value="CAPSULAR EXOPOLYSACCHARIDE FAMILY"/>
    <property type="match status" value="1"/>
</dbReference>
<evidence type="ECO:0000256" key="6">
    <source>
        <dbReference type="ARBA" id="ARBA00022741"/>
    </source>
</evidence>
<evidence type="ECO:0000313" key="13">
    <source>
        <dbReference type="EMBL" id="MET3633854.1"/>
    </source>
</evidence>
<comment type="caution">
    <text evidence="13">The sequence shown here is derived from an EMBL/GenBank/DDBJ whole genome shotgun (WGS) entry which is preliminary data.</text>
</comment>
<evidence type="ECO:0000259" key="12">
    <source>
        <dbReference type="Pfam" id="PF02706"/>
    </source>
</evidence>
<dbReference type="PANTHER" id="PTHR32309">
    <property type="entry name" value="TYROSINE-PROTEIN KINASE"/>
    <property type="match status" value="1"/>
</dbReference>
<dbReference type="CDD" id="cd05387">
    <property type="entry name" value="BY-kinase"/>
    <property type="match status" value="1"/>
</dbReference>
<organism evidence="13 14">
    <name type="scientific">Streptococcus porcorum</name>
    <dbReference type="NCBI Taxonomy" id="701526"/>
    <lineage>
        <taxon>Bacteria</taxon>
        <taxon>Bacillati</taxon>
        <taxon>Bacillota</taxon>
        <taxon>Bacilli</taxon>
        <taxon>Lactobacillales</taxon>
        <taxon>Streptococcaceae</taxon>
        <taxon>Streptococcus</taxon>
    </lineage>
</organism>
<dbReference type="EMBL" id="JBEPLN010000005">
    <property type="protein sequence ID" value="MET3633854.1"/>
    <property type="molecule type" value="Genomic_DNA"/>
</dbReference>
<dbReference type="RefSeq" id="WP_354367762.1">
    <property type="nucleotide sequence ID" value="NZ_JBEPLN010000005.1"/>
</dbReference>
<keyword evidence="5 11" id="KW-0812">Transmembrane</keyword>
<sequence length="454" mass="50838">MDKELSLPAIFRLLKNKIRWIISTILVFMVSAVVLSLFVMKPLYSSTAELLVSPKTASSQQLTLNQLDTNAKLIKTYENIILSDDILTMVNKKISADYSNQDLRGKISVTTDADSQTFGIKAEDSSPALAAEIANTVAEIFQDKLDSYYASNLKIRVISAAKVANQKSSPNLLKNLAFSIALGLVVSFLAIILFELLTPTVGGTGLLERFKWLELGSLQLGTFTQRTSSAKRKQTRKKLFKPEVIYDKAILDNIEGIKVKLKLQLKKHQAKSFLITSPETATGKSTFATYLAKSFARDGQKVLLVDANFRNPSLHHILSLPNDNGLTTYLEGFDDVELPLMSHEKMNVLTTGPKQAHNTDLLTGKKMDELLIKLEEQFDYIIFDASSLNGIPDAQILATKIKNVVMLVKRDYTRTDDLIESNQFIVDYDIQVLGYVFNGEIRDRESTFQKLFYK</sequence>
<name>A0ABV2JDK6_9STRE</name>
<dbReference type="InterPro" id="IPR027417">
    <property type="entry name" value="P-loop_NTPase"/>
</dbReference>
<dbReference type="InterPro" id="IPR003856">
    <property type="entry name" value="LPS_length_determ_N"/>
</dbReference>
<evidence type="ECO:0000256" key="10">
    <source>
        <dbReference type="ARBA" id="ARBA00045736"/>
    </source>
</evidence>
<keyword evidence="14" id="KW-1185">Reference proteome</keyword>
<evidence type="ECO:0000256" key="2">
    <source>
        <dbReference type="ARBA" id="ARBA00006683"/>
    </source>
</evidence>
<evidence type="ECO:0000313" key="14">
    <source>
        <dbReference type="Proteomes" id="UP001549037"/>
    </source>
</evidence>
<dbReference type="Proteomes" id="UP001549037">
    <property type="component" value="Unassembled WGS sequence"/>
</dbReference>
<keyword evidence="8 11" id="KW-1133">Transmembrane helix</keyword>
<dbReference type="InterPro" id="IPR005702">
    <property type="entry name" value="Wzc-like_C"/>
</dbReference>
<evidence type="ECO:0000256" key="5">
    <source>
        <dbReference type="ARBA" id="ARBA00022692"/>
    </source>
</evidence>
<evidence type="ECO:0000256" key="4">
    <source>
        <dbReference type="ARBA" id="ARBA00022475"/>
    </source>
</evidence>
<feature type="transmembrane region" description="Helical" evidence="11">
    <location>
        <begin position="176"/>
        <end position="197"/>
    </location>
</feature>
<dbReference type="InterPro" id="IPR050445">
    <property type="entry name" value="Bact_polysacc_biosynth/exp"/>
</dbReference>
<dbReference type="SUPFAM" id="SSF52540">
    <property type="entry name" value="P-loop containing nucleoside triphosphate hydrolases"/>
    <property type="match status" value="1"/>
</dbReference>
<feature type="domain" description="Polysaccharide chain length determinant N-terminal" evidence="12">
    <location>
        <begin position="4"/>
        <end position="91"/>
    </location>
</feature>
<evidence type="ECO:0000256" key="8">
    <source>
        <dbReference type="ARBA" id="ARBA00022989"/>
    </source>
</evidence>
<comment type="subcellular location">
    <subcellularLocation>
        <location evidence="1">Cell membrane</location>
        <topology evidence="1">Multi-pass membrane protein</topology>
    </subcellularLocation>
</comment>
<evidence type="ECO:0000256" key="9">
    <source>
        <dbReference type="ARBA" id="ARBA00023136"/>
    </source>
</evidence>
<accession>A0ABV2JDK6</accession>
<dbReference type="InterPro" id="IPR015223">
    <property type="entry name" value="MipZ"/>
</dbReference>